<feature type="domain" description="N-acetyltransferase" evidence="3">
    <location>
        <begin position="3"/>
        <end position="149"/>
    </location>
</feature>
<dbReference type="Gene3D" id="3.40.630.30">
    <property type="match status" value="1"/>
</dbReference>
<dbReference type="PROSITE" id="PS51186">
    <property type="entry name" value="GNAT"/>
    <property type="match status" value="1"/>
</dbReference>
<dbReference type="STRING" id="555512.SAMN04487993_1003270"/>
<dbReference type="CDD" id="cd04301">
    <property type="entry name" value="NAT_SF"/>
    <property type="match status" value="1"/>
</dbReference>
<dbReference type="GO" id="GO:0016747">
    <property type="term" value="F:acyltransferase activity, transferring groups other than amino-acyl groups"/>
    <property type="evidence" value="ECO:0007669"/>
    <property type="project" value="InterPro"/>
</dbReference>
<keyword evidence="1 4" id="KW-0808">Transferase</keyword>
<proteinExistence type="predicted"/>
<dbReference type="InterPro" id="IPR000182">
    <property type="entry name" value="GNAT_dom"/>
</dbReference>
<name>A0A1G8JUL2_9RHOB</name>
<dbReference type="Proteomes" id="UP000199093">
    <property type="component" value="Unassembled WGS sequence"/>
</dbReference>
<evidence type="ECO:0000313" key="4">
    <source>
        <dbReference type="EMBL" id="SDI34909.1"/>
    </source>
</evidence>
<dbReference type="PANTHER" id="PTHR43877">
    <property type="entry name" value="AMINOALKYLPHOSPHONATE N-ACETYLTRANSFERASE-RELATED-RELATED"/>
    <property type="match status" value="1"/>
</dbReference>
<dbReference type="Pfam" id="PF13673">
    <property type="entry name" value="Acetyltransf_10"/>
    <property type="match status" value="1"/>
</dbReference>
<dbReference type="RefSeq" id="WP_207543551.1">
    <property type="nucleotide sequence ID" value="NZ_FNEJ01000003.1"/>
</dbReference>
<dbReference type="SUPFAM" id="SSF55729">
    <property type="entry name" value="Acyl-CoA N-acyltransferases (Nat)"/>
    <property type="match status" value="1"/>
</dbReference>
<evidence type="ECO:0000313" key="5">
    <source>
        <dbReference type="Proteomes" id="UP000199093"/>
    </source>
</evidence>
<keyword evidence="2" id="KW-0012">Acyltransferase</keyword>
<keyword evidence="5" id="KW-1185">Reference proteome</keyword>
<evidence type="ECO:0000256" key="1">
    <source>
        <dbReference type="ARBA" id="ARBA00022679"/>
    </source>
</evidence>
<accession>A0A1G8JUL2</accession>
<dbReference type="InterPro" id="IPR016181">
    <property type="entry name" value="Acyl_CoA_acyltransferase"/>
</dbReference>
<dbReference type="AlphaFoldDB" id="A0A1G8JUL2"/>
<protein>
    <submittedName>
        <fullName evidence="4">Acetyltransferase (GNAT) family protein</fullName>
    </submittedName>
</protein>
<gene>
    <name evidence="4" type="ORF">SAMN04487993_1003270</name>
</gene>
<organism evidence="4 5">
    <name type="scientific">Salipiger marinus</name>
    <dbReference type="NCBI Taxonomy" id="555512"/>
    <lineage>
        <taxon>Bacteria</taxon>
        <taxon>Pseudomonadati</taxon>
        <taxon>Pseudomonadota</taxon>
        <taxon>Alphaproteobacteria</taxon>
        <taxon>Rhodobacterales</taxon>
        <taxon>Roseobacteraceae</taxon>
        <taxon>Salipiger</taxon>
    </lineage>
</organism>
<dbReference type="InterPro" id="IPR050832">
    <property type="entry name" value="Bact_Acetyltransf"/>
</dbReference>
<dbReference type="EMBL" id="FNEJ01000003">
    <property type="protein sequence ID" value="SDI34909.1"/>
    <property type="molecule type" value="Genomic_DNA"/>
</dbReference>
<sequence>MTPHLRPARTLDAGGLGRLMAEAAHQPWKPRLHSGAETIAMAGQMIDHGWVTVAEDPASGHLLGFLARDGSYVHALFIAPAAQGRGIGRGLVASAQQMVARLELWTFEANLQARRFYEALGFRLTARGDGSANDEGLPDLHYLWEAPASASSEFPI</sequence>
<reference evidence="5" key="1">
    <citation type="submission" date="2016-10" db="EMBL/GenBank/DDBJ databases">
        <authorList>
            <person name="Varghese N."/>
            <person name="Submissions S."/>
        </authorList>
    </citation>
    <scope>NUCLEOTIDE SEQUENCE [LARGE SCALE GENOMIC DNA]</scope>
    <source>
        <strain evidence="5">DSM 26424</strain>
    </source>
</reference>
<evidence type="ECO:0000259" key="3">
    <source>
        <dbReference type="PROSITE" id="PS51186"/>
    </source>
</evidence>
<evidence type="ECO:0000256" key="2">
    <source>
        <dbReference type="ARBA" id="ARBA00023315"/>
    </source>
</evidence>